<dbReference type="InterPro" id="IPR002347">
    <property type="entry name" value="SDR_fam"/>
</dbReference>
<keyword evidence="3" id="KW-0560">Oxidoreductase</keyword>
<dbReference type="Pfam" id="PF00106">
    <property type="entry name" value="adh_short"/>
    <property type="match status" value="1"/>
</dbReference>
<dbReference type="SUPFAM" id="SSF51735">
    <property type="entry name" value="NAD(P)-binding Rossmann-fold domains"/>
    <property type="match status" value="1"/>
</dbReference>
<dbReference type="PIRSF" id="PIRSF000126">
    <property type="entry name" value="11-beta-HSD1"/>
    <property type="match status" value="1"/>
</dbReference>
<dbReference type="GO" id="GO:0004316">
    <property type="term" value="F:3-oxoacyl-[acyl-carrier-protein] reductase (NADPH) activity"/>
    <property type="evidence" value="ECO:0007669"/>
    <property type="project" value="UniProtKB-EC"/>
</dbReference>
<gene>
    <name evidence="3" type="primary">fabG_5</name>
    <name evidence="3" type="ORF">RT761_01684</name>
</gene>
<dbReference type="Proteomes" id="UP000594463">
    <property type="component" value="Chromosome"/>
</dbReference>
<dbReference type="InterPro" id="IPR036291">
    <property type="entry name" value="NAD(P)-bd_dom_sf"/>
</dbReference>
<name>A0A7T1AM74_ATRLM</name>
<dbReference type="KEGG" id="alam:RT761_01684"/>
<dbReference type="Gene3D" id="3.40.50.720">
    <property type="entry name" value="NAD(P)-binding Rossmann-like Domain"/>
    <property type="match status" value="1"/>
</dbReference>
<accession>A0A7T1AM74</accession>
<dbReference type="PANTHER" id="PTHR42879">
    <property type="entry name" value="3-OXOACYL-(ACYL-CARRIER-PROTEIN) REDUCTASE"/>
    <property type="match status" value="1"/>
</dbReference>
<comment type="similarity">
    <text evidence="1 2">Belongs to the short-chain dehydrogenases/reductases (SDR) family.</text>
</comment>
<evidence type="ECO:0000313" key="4">
    <source>
        <dbReference type="Proteomes" id="UP000594463"/>
    </source>
</evidence>
<proteinExistence type="inferred from homology"/>
<sequence>MDMQLKNKIACITGGSVGIGLAIAKELAREGTHLAICARDEERLQEVAHEIRNEFRVKVLGVKADVSKMKDIQKFATEIEKYFGGVDILVNNAGTGSAEKIMTATDEKWYSYWDLHVMAAIRTARLLVPFMKKRGGGAIVNIASVCAKQPLDYEPIYNTTKAALVMLTKCLANELVHDNIHVNAICPGLIITPDWKKTATILGKDLGITPDEYLDRIAKDLAPISRFATPEELAKFIVFICSPLAAYCIGSSYYFDGGFIKSIL</sequence>
<dbReference type="PRINTS" id="PR00080">
    <property type="entry name" value="SDRFAMILY"/>
</dbReference>
<evidence type="ECO:0000256" key="2">
    <source>
        <dbReference type="RuleBase" id="RU000363"/>
    </source>
</evidence>
<dbReference type="RefSeq" id="WP_218110969.1">
    <property type="nucleotide sequence ID" value="NZ_CP065383.1"/>
</dbReference>
<reference evidence="3 4" key="1">
    <citation type="journal article" date="2021" name="Nat. Commun.">
        <title>Isolation of a member of the candidate phylum Atribacteria reveals a unique cell membrane structure.</title>
        <authorList>
            <person name="Taiki K."/>
            <person name="Nobu M.K."/>
            <person name="Kusada H."/>
            <person name="Meng X.-Y."/>
            <person name="Hosoki N."/>
            <person name="Uematsu K."/>
            <person name="Yoshioka H."/>
            <person name="Kamagata Y."/>
            <person name="Tamaki H."/>
        </authorList>
    </citation>
    <scope>NUCLEOTIDE SEQUENCE [LARGE SCALE GENOMIC DNA]</scope>
    <source>
        <strain evidence="3 4">RT761</strain>
    </source>
</reference>
<dbReference type="FunFam" id="3.40.50.720:FF:000084">
    <property type="entry name" value="Short-chain dehydrogenase reductase"/>
    <property type="match status" value="1"/>
</dbReference>
<evidence type="ECO:0000313" key="3">
    <source>
        <dbReference type="EMBL" id="QPM68464.1"/>
    </source>
</evidence>
<dbReference type="InterPro" id="IPR020904">
    <property type="entry name" value="Sc_DH/Rdtase_CS"/>
</dbReference>
<protein>
    <submittedName>
        <fullName evidence="3">3-oxoacyl-(Acyl-carrier-protein) reductase FabG</fullName>
        <ecNumber evidence="3">1.1.1.100</ecNumber>
    </submittedName>
</protein>
<dbReference type="GO" id="GO:0032787">
    <property type="term" value="P:monocarboxylic acid metabolic process"/>
    <property type="evidence" value="ECO:0007669"/>
    <property type="project" value="UniProtKB-ARBA"/>
</dbReference>
<dbReference type="EC" id="1.1.1.100" evidence="3"/>
<dbReference type="AlphaFoldDB" id="A0A7T1AM74"/>
<dbReference type="InterPro" id="IPR050259">
    <property type="entry name" value="SDR"/>
</dbReference>
<dbReference type="EMBL" id="CP065383">
    <property type="protein sequence ID" value="QPM68464.1"/>
    <property type="molecule type" value="Genomic_DNA"/>
</dbReference>
<organism evidence="3 4">
    <name type="scientific">Atribacter laminatus</name>
    <dbReference type="NCBI Taxonomy" id="2847778"/>
    <lineage>
        <taxon>Bacteria</taxon>
        <taxon>Pseudomonadati</taxon>
        <taxon>Atribacterota</taxon>
        <taxon>Atribacteria</taxon>
        <taxon>Atribacterales</taxon>
        <taxon>Atribacteraceae</taxon>
        <taxon>Atribacter</taxon>
    </lineage>
</organism>
<dbReference type="PROSITE" id="PS00061">
    <property type="entry name" value="ADH_SHORT"/>
    <property type="match status" value="1"/>
</dbReference>
<evidence type="ECO:0000256" key="1">
    <source>
        <dbReference type="ARBA" id="ARBA00006484"/>
    </source>
</evidence>
<dbReference type="PRINTS" id="PR00081">
    <property type="entry name" value="GDHRDH"/>
</dbReference>
<keyword evidence="4" id="KW-1185">Reference proteome</keyword>